<proteinExistence type="predicted"/>
<dbReference type="SMART" id="SM00014">
    <property type="entry name" value="acidPPc"/>
    <property type="match status" value="1"/>
</dbReference>
<keyword evidence="1" id="KW-0812">Transmembrane</keyword>
<accession>A0A5C4M2L5</accession>
<sequence>MPDAGDVISDLRTGRSGPSARLLGGAVACLLALVLTCVVFVWTPGGQRLDQRFLPERPRSEVLFGLARHVLAYLGDTVVLAGLVAGVFVVGALTGRIRGALAGTAVIGCSLAGAQLLKLLVSRPDLDVGGSTTHNSFPSGHVAVAAAVVLAFLLVLPARARWWCAVPGAAAVAVVAAATMIVGWHRLSDTLGAVFLATALACFAAALTGEGRSGM</sequence>
<dbReference type="Proteomes" id="UP000305546">
    <property type="component" value="Unassembled WGS sequence"/>
</dbReference>
<dbReference type="Pfam" id="PF01569">
    <property type="entry name" value="PAP2"/>
    <property type="match status" value="1"/>
</dbReference>
<dbReference type="EMBL" id="VDFW01000010">
    <property type="protein sequence ID" value="TNC25852.1"/>
    <property type="molecule type" value="Genomic_DNA"/>
</dbReference>
<dbReference type="SUPFAM" id="SSF48317">
    <property type="entry name" value="Acid phosphatase/Vanadium-dependent haloperoxidase"/>
    <property type="match status" value="1"/>
</dbReference>
<feature type="transmembrane region" description="Helical" evidence="1">
    <location>
        <begin position="70"/>
        <end position="93"/>
    </location>
</feature>
<keyword evidence="4" id="KW-1185">Reference proteome</keyword>
<feature type="transmembrane region" description="Helical" evidence="1">
    <location>
        <begin position="190"/>
        <end position="209"/>
    </location>
</feature>
<keyword evidence="1" id="KW-0472">Membrane</keyword>
<keyword evidence="1" id="KW-1133">Transmembrane helix</keyword>
<protein>
    <submittedName>
        <fullName evidence="3">Phosphatase PAP2 family protein</fullName>
    </submittedName>
</protein>
<evidence type="ECO:0000259" key="2">
    <source>
        <dbReference type="SMART" id="SM00014"/>
    </source>
</evidence>
<name>A0A5C4M2L5_9PSEU</name>
<dbReference type="AlphaFoldDB" id="A0A5C4M2L5"/>
<feature type="transmembrane region" description="Helical" evidence="1">
    <location>
        <begin position="163"/>
        <end position="184"/>
    </location>
</feature>
<organism evidence="3 4">
    <name type="scientific">Amycolatopsis alkalitolerans</name>
    <dbReference type="NCBI Taxonomy" id="2547244"/>
    <lineage>
        <taxon>Bacteria</taxon>
        <taxon>Bacillati</taxon>
        <taxon>Actinomycetota</taxon>
        <taxon>Actinomycetes</taxon>
        <taxon>Pseudonocardiales</taxon>
        <taxon>Pseudonocardiaceae</taxon>
        <taxon>Amycolatopsis</taxon>
    </lineage>
</organism>
<feature type="transmembrane region" description="Helical" evidence="1">
    <location>
        <begin position="137"/>
        <end position="156"/>
    </location>
</feature>
<dbReference type="InterPro" id="IPR036938">
    <property type="entry name" value="PAP2/HPO_sf"/>
</dbReference>
<dbReference type="Gene3D" id="1.20.144.10">
    <property type="entry name" value="Phosphatidic acid phosphatase type 2/haloperoxidase"/>
    <property type="match status" value="1"/>
</dbReference>
<reference evidence="3 4" key="1">
    <citation type="submission" date="2019-06" db="EMBL/GenBank/DDBJ databases">
        <title>Amycolatopsis alkalitolerans sp. nov., isolated from Gastrodia elata Blume.</title>
        <authorList>
            <person name="Narsing Rao M.P."/>
            <person name="Li W.J."/>
        </authorList>
    </citation>
    <scope>NUCLEOTIDE SEQUENCE [LARGE SCALE GENOMIC DNA]</scope>
    <source>
        <strain evidence="3 4">SYSUP0005</strain>
    </source>
</reference>
<evidence type="ECO:0000313" key="4">
    <source>
        <dbReference type="Proteomes" id="UP000305546"/>
    </source>
</evidence>
<feature type="domain" description="Phosphatidic acid phosphatase type 2/haloperoxidase" evidence="2">
    <location>
        <begin position="97"/>
        <end position="205"/>
    </location>
</feature>
<feature type="transmembrane region" description="Helical" evidence="1">
    <location>
        <begin position="100"/>
        <end position="117"/>
    </location>
</feature>
<evidence type="ECO:0000313" key="3">
    <source>
        <dbReference type="EMBL" id="TNC25852.1"/>
    </source>
</evidence>
<dbReference type="InterPro" id="IPR000326">
    <property type="entry name" value="PAP2/HPO"/>
</dbReference>
<gene>
    <name evidence="3" type="ORF">FG385_14545</name>
</gene>
<feature type="transmembrane region" description="Helical" evidence="1">
    <location>
        <begin position="22"/>
        <end position="42"/>
    </location>
</feature>
<evidence type="ECO:0000256" key="1">
    <source>
        <dbReference type="SAM" id="Phobius"/>
    </source>
</evidence>
<comment type="caution">
    <text evidence="3">The sequence shown here is derived from an EMBL/GenBank/DDBJ whole genome shotgun (WGS) entry which is preliminary data.</text>
</comment>